<dbReference type="InterPro" id="IPR034530">
    <property type="entry name" value="HpnP-like"/>
</dbReference>
<dbReference type="EMBL" id="MEYH01000051">
    <property type="protein sequence ID" value="OGD15643.1"/>
    <property type="molecule type" value="Genomic_DNA"/>
</dbReference>
<evidence type="ECO:0000259" key="6">
    <source>
        <dbReference type="PROSITE" id="PS51918"/>
    </source>
</evidence>
<dbReference type="GO" id="GO:0031419">
    <property type="term" value="F:cobalamin binding"/>
    <property type="evidence" value="ECO:0007669"/>
    <property type="project" value="InterPro"/>
</dbReference>
<name>A0A1F5AAR1_9BACT</name>
<gene>
    <name evidence="7" type="ORF">A2V47_07070</name>
</gene>
<dbReference type="Pfam" id="PF02310">
    <property type="entry name" value="B12-binding"/>
    <property type="match status" value="1"/>
</dbReference>
<dbReference type="SMART" id="SM00729">
    <property type="entry name" value="Elp3"/>
    <property type="match status" value="1"/>
</dbReference>
<evidence type="ECO:0000313" key="8">
    <source>
        <dbReference type="Proteomes" id="UP000177701"/>
    </source>
</evidence>
<evidence type="ECO:0000256" key="1">
    <source>
        <dbReference type="ARBA" id="ARBA00001966"/>
    </source>
</evidence>
<dbReference type="SFLD" id="SFLDF00303">
    <property type="entry name" value="hopanoid_C2-methyltransferase"/>
    <property type="match status" value="1"/>
</dbReference>
<evidence type="ECO:0000256" key="2">
    <source>
        <dbReference type="ARBA" id="ARBA00022691"/>
    </source>
</evidence>
<dbReference type="SFLD" id="SFLDS00029">
    <property type="entry name" value="Radical_SAM"/>
    <property type="match status" value="1"/>
</dbReference>
<dbReference type="InterPro" id="IPR023404">
    <property type="entry name" value="rSAM_horseshoe"/>
</dbReference>
<dbReference type="Pfam" id="PF13282">
    <property type="entry name" value="DUF4070"/>
    <property type="match status" value="1"/>
</dbReference>
<evidence type="ECO:0000313" key="7">
    <source>
        <dbReference type="EMBL" id="OGD15643.1"/>
    </source>
</evidence>
<proteinExistence type="predicted"/>
<keyword evidence="3" id="KW-0479">Metal-binding</keyword>
<dbReference type="Proteomes" id="UP000177701">
    <property type="component" value="Unassembled WGS sequence"/>
</dbReference>
<reference evidence="7 8" key="1">
    <citation type="journal article" date="2016" name="Nat. Commun.">
        <title>Thousands of microbial genomes shed light on interconnected biogeochemical processes in an aquifer system.</title>
        <authorList>
            <person name="Anantharaman K."/>
            <person name="Brown C.T."/>
            <person name="Hug L.A."/>
            <person name="Sharon I."/>
            <person name="Castelle C.J."/>
            <person name="Probst A.J."/>
            <person name="Thomas B.C."/>
            <person name="Singh A."/>
            <person name="Wilkins M.J."/>
            <person name="Karaoz U."/>
            <person name="Brodie E.L."/>
            <person name="Williams K.H."/>
            <person name="Hubbard S.S."/>
            <person name="Banfield J.F."/>
        </authorList>
    </citation>
    <scope>NUCLEOTIDE SEQUENCE [LARGE SCALE GENOMIC DNA]</scope>
</reference>
<dbReference type="GO" id="GO:0051539">
    <property type="term" value="F:4 iron, 4 sulfur cluster binding"/>
    <property type="evidence" value="ECO:0007669"/>
    <property type="project" value="UniProtKB-KW"/>
</dbReference>
<keyword evidence="2" id="KW-0949">S-adenosyl-L-methionine</keyword>
<dbReference type="InterPro" id="IPR006638">
    <property type="entry name" value="Elp3/MiaA/NifB-like_rSAM"/>
</dbReference>
<dbReference type="GO" id="GO:0003824">
    <property type="term" value="F:catalytic activity"/>
    <property type="evidence" value="ECO:0007669"/>
    <property type="project" value="InterPro"/>
</dbReference>
<dbReference type="Gene3D" id="3.80.30.20">
    <property type="entry name" value="tm_1862 like domain"/>
    <property type="match status" value="1"/>
</dbReference>
<dbReference type="InterPro" id="IPR007197">
    <property type="entry name" value="rSAM"/>
</dbReference>
<feature type="domain" description="Radical SAM core" evidence="6">
    <location>
        <begin position="162"/>
        <end position="393"/>
    </location>
</feature>
<evidence type="ECO:0000256" key="5">
    <source>
        <dbReference type="ARBA" id="ARBA00023014"/>
    </source>
</evidence>
<dbReference type="Gene3D" id="3.40.50.280">
    <property type="entry name" value="Cobalamin-binding domain"/>
    <property type="match status" value="1"/>
</dbReference>
<dbReference type="STRING" id="1797291.A2V47_07070"/>
<dbReference type="SUPFAM" id="SSF102114">
    <property type="entry name" value="Radical SAM enzymes"/>
    <property type="match status" value="1"/>
</dbReference>
<keyword evidence="4" id="KW-0408">Iron</keyword>
<dbReference type="InterPro" id="IPR058240">
    <property type="entry name" value="rSAM_sf"/>
</dbReference>
<dbReference type="InterPro" id="IPR034466">
    <property type="entry name" value="Methyltransferase_Class_B"/>
</dbReference>
<dbReference type="SFLD" id="SFLDG01123">
    <property type="entry name" value="methyltransferase_(Class_B)"/>
    <property type="match status" value="1"/>
</dbReference>
<dbReference type="InterPro" id="IPR051198">
    <property type="entry name" value="BchE-like"/>
</dbReference>
<evidence type="ECO:0000256" key="4">
    <source>
        <dbReference type="ARBA" id="ARBA00023004"/>
    </source>
</evidence>
<dbReference type="GO" id="GO:0005829">
    <property type="term" value="C:cytosol"/>
    <property type="evidence" value="ECO:0007669"/>
    <property type="project" value="TreeGrafter"/>
</dbReference>
<dbReference type="PANTHER" id="PTHR43409:SF3">
    <property type="entry name" value="HYPOTHETICAL METHYLTRANSFERASE"/>
    <property type="match status" value="1"/>
</dbReference>
<dbReference type="PROSITE" id="PS51918">
    <property type="entry name" value="RADICAL_SAM"/>
    <property type="match status" value="1"/>
</dbReference>
<dbReference type="InterPro" id="IPR025274">
    <property type="entry name" value="DUF4070"/>
</dbReference>
<keyword evidence="5" id="KW-0411">Iron-sulfur</keyword>
<sequence>MKILLVYPEYPETFWSFKYALKFISKKASLPPLGLLTVAALLPKDWEKKLVDMTVTALIDRDIKWADYVFISAMSIQKESVKKIIAQCKRLGAKIVAGGPLFTSEYEDFEDDVDYFILNEAEITLPLFLEDLERGHLKHIYTSDQWVDLKKTPIPLWELADVNKYATMCIQYSRGCPFNCDFCDVTLLFGHKMRLKTKDQILAELESLYLRGWRGGVFIVDDNFIGNKRELKGEVLPAMIHWMDERKYPFTFTTQASINLSDDEELIQLMVQAGFGSVFVGIETPNEESLAECNKLQNKNRDLIACVKKIQRFGLIVNGGFIMGFDNDTPAIFERLIEFIQKSGIVSAMVGLLNAPRGTKLYQRMVKEDRLLKEATGDNTDLSINFIPKMNYKGLIDNYKRVLNTIYSPKCYYERLLTLLKNMKTLKKKRYQFHLCYLTAFLKSVWQLGIIGKERVYYWKIFFWTLFRRPQLLPTAITYAVYGFHFRKIYENY</sequence>
<comment type="caution">
    <text evidence="7">The sequence shown here is derived from an EMBL/GenBank/DDBJ whole genome shotgun (WGS) entry which is preliminary data.</text>
</comment>
<dbReference type="GO" id="GO:0046872">
    <property type="term" value="F:metal ion binding"/>
    <property type="evidence" value="ECO:0007669"/>
    <property type="project" value="UniProtKB-KW"/>
</dbReference>
<evidence type="ECO:0000256" key="3">
    <source>
        <dbReference type="ARBA" id="ARBA00022723"/>
    </source>
</evidence>
<dbReference type="SFLD" id="SFLDG01082">
    <property type="entry name" value="B12-binding_domain_containing"/>
    <property type="match status" value="1"/>
</dbReference>
<dbReference type="PANTHER" id="PTHR43409">
    <property type="entry name" value="ANAEROBIC MAGNESIUM-PROTOPORPHYRIN IX MONOMETHYL ESTER CYCLASE-RELATED"/>
    <property type="match status" value="1"/>
</dbReference>
<dbReference type="Pfam" id="PF04055">
    <property type="entry name" value="Radical_SAM"/>
    <property type="match status" value="1"/>
</dbReference>
<accession>A0A1F5AAR1</accession>
<dbReference type="InterPro" id="IPR006158">
    <property type="entry name" value="Cobalamin-bd"/>
</dbReference>
<organism evidence="7 8">
    <name type="scientific">Candidatus Sediminicultor quintus</name>
    <dbReference type="NCBI Taxonomy" id="1797291"/>
    <lineage>
        <taxon>Bacteria</taxon>
        <taxon>Pseudomonadati</taxon>
        <taxon>Atribacterota</taxon>
        <taxon>Candidatus Phoenicimicrobiia</taxon>
        <taxon>Candidatus Pheonicimicrobiales</taxon>
        <taxon>Candidatus Phoenicimicrobiaceae</taxon>
        <taxon>Candidatus Sediminicultor</taxon>
    </lineage>
</organism>
<dbReference type="AlphaFoldDB" id="A0A1F5AAR1"/>
<dbReference type="CDD" id="cd01335">
    <property type="entry name" value="Radical_SAM"/>
    <property type="match status" value="1"/>
</dbReference>
<protein>
    <submittedName>
        <fullName evidence="7">B12-binding domain-containing radical SAM protein</fullName>
    </submittedName>
</protein>
<comment type="cofactor">
    <cofactor evidence="1">
        <name>[4Fe-4S] cluster</name>
        <dbReference type="ChEBI" id="CHEBI:49883"/>
    </cofactor>
</comment>